<keyword evidence="1" id="KW-0479">Metal-binding</keyword>
<dbReference type="AlphaFoldDB" id="A0AA41N4P9"/>
<dbReference type="FunFam" id="2.80.10.50:FF:000014">
    <property type="entry name" value="Polypeptide N-acetylgalactosaminyltransferase"/>
    <property type="match status" value="1"/>
</dbReference>
<dbReference type="Gene3D" id="2.80.10.50">
    <property type="match status" value="1"/>
</dbReference>
<dbReference type="SMART" id="SM00458">
    <property type="entry name" value="RICIN"/>
    <property type="match status" value="1"/>
</dbReference>
<organism evidence="6 7">
    <name type="scientific">Sciurus carolinensis</name>
    <name type="common">Eastern gray squirrel</name>
    <dbReference type="NCBI Taxonomy" id="30640"/>
    <lineage>
        <taxon>Eukaryota</taxon>
        <taxon>Metazoa</taxon>
        <taxon>Chordata</taxon>
        <taxon>Craniata</taxon>
        <taxon>Vertebrata</taxon>
        <taxon>Euteleostomi</taxon>
        <taxon>Mammalia</taxon>
        <taxon>Eutheria</taxon>
        <taxon>Euarchontoglires</taxon>
        <taxon>Glires</taxon>
        <taxon>Rodentia</taxon>
        <taxon>Sciuromorpha</taxon>
        <taxon>Sciuridae</taxon>
        <taxon>Sciurinae</taxon>
        <taxon>Sciurini</taxon>
        <taxon>Sciurus</taxon>
    </lineage>
</organism>
<dbReference type="GO" id="GO:0004653">
    <property type="term" value="F:polypeptide N-acetylgalactosaminyltransferase activity"/>
    <property type="evidence" value="ECO:0007669"/>
    <property type="project" value="TreeGrafter"/>
</dbReference>
<evidence type="ECO:0000256" key="2">
    <source>
        <dbReference type="ARBA" id="ARBA00022734"/>
    </source>
</evidence>
<sequence>MFDIQTNKHTFYLDAETKEDIYEWVQSICQVCGFQQEVESTGSLRNISAASQEPCSSRAEMNLSHQQCFQQQRCSTLPHHSQPALLTVKLPEWEEAQPTWFSRAPQQHLHLCPHLDQCMSQGAESARSDNFSQDTRVSFLLRSKMDTRSLPRVGGLLSTTSGVEHKATPYTFPGGTGQIINKNNRRLAEVWMDEFKNFFYVISPGVTKVDYGDISSRLGLRHKLQCKPFSWYLENIYPDSQIPHHYFSLGEIRNVETNQCLDNMARKENEKVGIFNCHGMGGNQVFSYTVNKEIRTDDLCLDVSKLNGPVTMLKCHNLKGNQLWEYDPVKLTLQHVNSNQCLDKATEEDSQVPSLRDCNGNRSQQWLLRNVTLPEIF</sequence>
<evidence type="ECO:0000256" key="1">
    <source>
        <dbReference type="ARBA" id="ARBA00022723"/>
    </source>
</evidence>
<dbReference type="InterPro" id="IPR000772">
    <property type="entry name" value="Ricin_B_lectin"/>
</dbReference>
<comment type="caution">
    <text evidence="6">The sequence shown here is derived from an EMBL/GenBank/DDBJ whole genome shotgun (WGS) entry which is preliminary data.</text>
</comment>
<dbReference type="Gene3D" id="2.30.29.30">
    <property type="entry name" value="Pleckstrin-homology domain (PH domain)/Phosphotyrosine-binding domain (PTB)"/>
    <property type="match status" value="1"/>
</dbReference>
<dbReference type="PROSITE" id="PS50231">
    <property type="entry name" value="RICIN_B_LECTIN"/>
    <property type="match status" value="1"/>
</dbReference>
<dbReference type="SUPFAM" id="SSF53448">
    <property type="entry name" value="Nucleotide-diphospho-sugar transferases"/>
    <property type="match status" value="1"/>
</dbReference>
<gene>
    <name evidence="6" type="ORF">SUZIE_173810</name>
</gene>
<dbReference type="GO" id="GO:0030246">
    <property type="term" value="F:carbohydrate binding"/>
    <property type="evidence" value="ECO:0007669"/>
    <property type="project" value="UniProtKB-KW"/>
</dbReference>
<dbReference type="InterPro" id="IPR011993">
    <property type="entry name" value="PH-like_dom_sf"/>
</dbReference>
<reference evidence="6" key="1">
    <citation type="submission" date="2020-03" db="EMBL/GenBank/DDBJ databases">
        <title>Studies in the Genomics of Life Span.</title>
        <authorList>
            <person name="Glass D."/>
        </authorList>
    </citation>
    <scope>NUCLEOTIDE SEQUENCE</scope>
    <source>
        <strain evidence="6">SUZIE</strain>
        <tissue evidence="6">Muscle</tissue>
    </source>
</reference>
<dbReference type="PROSITE" id="PS50003">
    <property type="entry name" value="PH_DOMAIN"/>
    <property type="match status" value="1"/>
</dbReference>
<evidence type="ECO:0000256" key="4">
    <source>
        <dbReference type="ARBA" id="ARBA00023180"/>
    </source>
</evidence>
<dbReference type="InterPro" id="IPR029044">
    <property type="entry name" value="Nucleotide-diphossugar_trans"/>
</dbReference>
<dbReference type="SUPFAM" id="SSF50729">
    <property type="entry name" value="PH domain-like"/>
    <property type="match status" value="1"/>
</dbReference>
<feature type="domain" description="PH" evidence="5">
    <location>
        <begin position="1"/>
        <end position="33"/>
    </location>
</feature>
<evidence type="ECO:0000313" key="6">
    <source>
        <dbReference type="EMBL" id="MBZ3883613.1"/>
    </source>
</evidence>
<evidence type="ECO:0000259" key="5">
    <source>
        <dbReference type="PROSITE" id="PS50003"/>
    </source>
</evidence>
<dbReference type="Gene3D" id="1.10.8.460">
    <property type="entry name" value="ppGaNTase-T1 linker domain-like"/>
    <property type="match status" value="1"/>
</dbReference>
<protein>
    <submittedName>
        <fullName evidence="6">Polypeptide N-acetylgalactosaminyltransferase 1</fullName>
    </submittedName>
</protein>
<dbReference type="InterPro" id="IPR035992">
    <property type="entry name" value="Ricin_B-like_lectins"/>
</dbReference>
<dbReference type="InterPro" id="IPR001849">
    <property type="entry name" value="PH_domain"/>
</dbReference>
<dbReference type="EMBL" id="JAATJV010388465">
    <property type="protein sequence ID" value="MBZ3883613.1"/>
    <property type="molecule type" value="Genomic_DNA"/>
</dbReference>
<keyword evidence="7" id="KW-1185">Reference proteome</keyword>
<evidence type="ECO:0000313" key="7">
    <source>
        <dbReference type="Proteomes" id="UP001166674"/>
    </source>
</evidence>
<dbReference type="Proteomes" id="UP001166674">
    <property type="component" value="Unassembled WGS sequence"/>
</dbReference>
<dbReference type="GO" id="GO:0006493">
    <property type="term" value="P:protein O-linked glycosylation"/>
    <property type="evidence" value="ECO:0007669"/>
    <property type="project" value="TreeGrafter"/>
</dbReference>
<proteinExistence type="predicted"/>
<dbReference type="SUPFAM" id="SSF50370">
    <property type="entry name" value="Ricin B-like lectins"/>
    <property type="match status" value="1"/>
</dbReference>
<dbReference type="PANTHER" id="PTHR11675">
    <property type="entry name" value="N-ACETYLGALACTOSAMINYLTRANSFERASE"/>
    <property type="match status" value="1"/>
</dbReference>
<name>A0AA41N4P9_SCICA</name>
<keyword evidence="4" id="KW-0325">Glycoprotein</keyword>
<keyword evidence="2" id="KW-0430">Lectin</keyword>
<dbReference type="GO" id="GO:0046872">
    <property type="term" value="F:metal ion binding"/>
    <property type="evidence" value="ECO:0007669"/>
    <property type="project" value="UniProtKB-KW"/>
</dbReference>
<evidence type="ECO:0000256" key="3">
    <source>
        <dbReference type="ARBA" id="ARBA00023157"/>
    </source>
</evidence>
<keyword evidence="3" id="KW-1015">Disulfide bond</keyword>
<dbReference type="FunFam" id="1.10.8.460:FF:000001">
    <property type="entry name" value="Polypeptide N-acetylgalactosaminyltransferase"/>
    <property type="match status" value="1"/>
</dbReference>
<accession>A0AA41N4P9</accession>
<dbReference type="PANTHER" id="PTHR11675:SF123">
    <property type="entry name" value="POLYPEPTIDE N-ACETYLGALACTOSAMINYLTRANSFERASE 1"/>
    <property type="match status" value="1"/>
</dbReference>
<dbReference type="Pfam" id="PF00652">
    <property type="entry name" value="Ricin_B_lectin"/>
    <property type="match status" value="1"/>
</dbReference>
<dbReference type="GO" id="GO:0005794">
    <property type="term" value="C:Golgi apparatus"/>
    <property type="evidence" value="ECO:0007669"/>
    <property type="project" value="TreeGrafter"/>
</dbReference>